<evidence type="ECO:0000313" key="9">
    <source>
        <dbReference type="EMBL" id="KAJ8877630.1"/>
    </source>
</evidence>
<dbReference type="EMBL" id="JARBHB010000008">
    <property type="protein sequence ID" value="KAJ8877630.1"/>
    <property type="molecule type" value="Genomic_DNA"/>
</dbReference>
<dbReference type="Pfam" id="PF21634">
    <property type="entry name" value="MOV-10_beta-barrel"/>
    <property type="match status" value="1"/>
</dbReference>
<evidence type="ECO:0000256" key="5">
    <source>
        <dbReference type="ARBA" id="ARBA00022806"/>
    </source>
</evidence>
<evidence type="ECO:0000259" key="7">
    <source>
        <dbReference type="Pfam" id="PF21634"/>
    </source>
</evidence>
<dbReference type="PANTHER" id="PTHR45418:SF1">
    <property type="entry name" value="CANCER_TESTIS ANTIGEN 55"/>
    <property type="match status" value="1"/>
</dbReference>
<evidence type="ECO:0000256" key="2">
    <source>
        <dbReference type="ARBA" id="ARBA00022490"/>
    </source>
</evidence>
<proteinExistence type="predicted"/>
<evidence type="ECO:0000256" key="4">
    <source>
        <dbReference type="ARBA" id="ARBA00022801"/>
    </source>
</evidence>
<dbReference type="Gene3D" id="3.30.420.10">
    <property type="entry name" value="Ribonuclease H-like superfamily/Ribonuclease H"/>
    <property type="match status" value="1"/>
</dbReference>
<reference evidence="9 10" key="1">
    <citation type="submission" date="2023-02" db="EMBL/GenBank/DDBJ databases">
        <title>LHISI_Scaffold_Assembly.</title>
        <authorList>
            <person name="Stuart O.P."/>
            <person name="Cleave R."/>
            <person name="Magrath M.J.L."/>
            <person name="Mikheyev A.S."/>
        </authorList>
    </citation>
    <scope>NUCLEOTIDE SEQUENCE [LARGE SCALE GENOMIC DNA]</scope>
    <source>
        <strain evidence="9">Daus_M_001</strain>
        <tissue evidence="9">Leg muscle</tissue>
    </source>
</reference>
<dbReference type="InterPro" id="IPR027417">
    <property type="entry name" value="P-loop_NTPase"/>
</dbReference>
<evidence type="ECO:0008006" key="11">
    <source>
        <dbReference type="Google" id="ProtNLM"/>
    </source>
</evidence>
<keyword evidence="6" id="KW-0067">ATP-binding</keyword>
<keyword evidence="5" id="KW-0347">Helicase</keyword>
<feature type="domain" description="Helicase MOV-10 helical" evidence="8">
    <location>
        <begin position="297"/>
        <end position="363"/>
    </location>
</feature>
<gene>
    <name evidence="9" type="ORF">PR048_022085</name>
</gene>
<feature type="domain" description="Helicase MOV-10-like beta-barrel" evidence="7">
    <location>
        <begin position="365"/>
        <end position="406"/>
    </location>
</feature>
<dbReference type="Proteomes" id="UP001159363">
    <property type="component" value="Chromosome 7"/>
</dbReference>
<keyword evidence="10" id="KW-1185">Reference proteome</keyword>
<evidence type="ECO:0000256" key="1">
    <source>
        <dbReference type="ARBA" id="ARBA00004496"/>
    </source>
</evidence>
<name>A0ABQ9H042_9NEOP</name>
<dbReference type="InterPro" id="IPR049080">
    <property type="entry name" value="MOV-10-like_beta-barrel"/>
</dbReference>
<organism evidence="9 10">
    <name type="scientific">Dryococelus australis</name>
    <dbReference type="NCBI Taxonomy" id="614101"/>
    <lineage>
        <taxon>Eukaryota</taxon>
        <taxon>Metazoa</taxon>
        <taxon>Ecdysozoa</taxon>
        <taxon>Arthropoda</taxon>
        <taxon>Hexapoda</taxon>
        <taxon>Insecta</taxon>
        <taxon>Pterygota</taxon>
        <taxon>Neoptera</taxon>
        <taxon>Polyneoptera</taxon>
        <taxon>Phasmatodea</taxon>
        <taxon>Verophasmatodea</taxon>
        <taxon>Anareolatae</taxon>
        <taxon>Phasmatidae</taxon>
        <taxon>Eurycanthinae</taxon>
        <taxon>Dryococelus</taxon>
    </lineage>
</organism>
<comment type="caution">
    <text evidence="9">The sequence shown here is derived from an EMBL/GenBank/DDBJ whole genome shotgun (WGS) entry which is preliminary data.</text>
</comment>
<evidence type="ECO:0000259" key="8">
    <source>
        <dbReference type="Pfam" id="PF21635"/>
    </source>
</evidence>
<keyword evidence="2" id="KW-0963">Cytoplasm</keyword>
<protein>
    <recommendedName>
        <fullName evidence="11">RNA helicase</fullName>
    </recommendedName>
</protein>
<dbReference type="Gene3D" id="3.40.50.300">
    <property type="entry name" value="P-loop containing nucleotide triphosphate hydrolases"/>
    <property type="match status" value="1"/>
</dbReference>
<keyword evidence="3" id="KW-0547">Nucleotide-binding</keyword>
<dbReference type="Pfam" id="PF21635">
    <property type="entry name" value="Mov-10_helical"/>
    <property type="match status" value="1"/>
</dbReference>
<evidence type="ECO:0000256" key="6">
    <source>
        <dbReference type="ARBA" id="ARBA00022840"/>
    </source>
</evidence>
<sequence>MKGRRRWRRPRNKSLSAARASGDWLQLEAVVAVDEEVADVSGEILSIDSLMPLRSRVVEAAVTRLFGDGSGLIDQEIFFSPEVCEVGYKPCVSDRVACQAIESDQQNVVWRAISVVCLVRANKTVDVPCKKNSGEISTENNNGIVITPSDELIVLNMGETKEVTLQLENKGSCKQFLLRSFFASKRFDSQLRIKYPNCNDRCEINPGQGVKYVFLSRGMFIGESMEKFVFVFKGFSISYEFWFEIKDKLTKTVENYSRPYNRKMDARSLQRNSLRNMLDVIPGVRPCKPPAFRNVSLGLFPVPDQLWNVMLGEDEVPNSKSEILKRLQNVRPCLITDLNFDNYSDRFHALLYVEEIDATVKLRRYDMERANFQFAGPGGQYLSLEVPGLAEKRPSVIMGDCIHAETLLDDIAGKAVLAAPYQPPRSLDLNPLGFYLWGHLKAIVYATRVDYVDILRGRIVAGCETIRNTPEMHQCIRESMQRQVEACLCADGGHLNLLALVQEILGKYHASDISPKHAGQPGPSPAPLHLIERHFPEAIPPTEKKQKPTRQCGMGYALFNVFSFSYGHLRGMEIDFKVSFMIHAGYVHQIYKQHVWLKFDSNFHSSYDMSDYRVSFQFNRTPIRRCHAAINDALSHLRAAFLFPTQVKPQPPQVILEPEDDDDELKENQAPVIGGNTTSNGCIKPPSAFGQLVNLSERDFKKRKLFWFNKHLNCYQKEAVRNILRGEARPLPYIIFGPPGTGKTITLVETVLQILHLMPYSSGNIDYLNLTPSGETRDEQRPYLLTVDGRQWCFPYTAL</sequence>
<dbReference type="PANTHER" id="PTHR45418">
    <property type="entry name" value="CANCER/TESTIS ANTIGEN 55"/>
    <property type="match status" value="1"/>
</dbReference>
<keyword evidence="4" id="KW-0378">Hydrolase</keyword>
<accession>A0ABQ9H042</accession>
<comment type="subcellular location">
    <subcellularLocation>
        <location evidence="1">Cytoplasm</location>
    </subcellularLocation>
</comment>
<dbReference type="InterPro" id="IPR036397">
    <property type="entry name" value="RNaseH_sf"/>
</dbReference>
<evidence type="ECO:0000256" key="3">
    <source>
        <dbReference type="ARBA" id="ARBA00022741"/>
    </source>
</evidence>
<dbReference type="SUPFAM" id="SSF52540">
    <property type="entry name" value="P-loop containing nucleoside triphosphate hydrolases"/>
    <property type="match status" value="1"/>
</dbReference>
<evidence type="ECO:0000313" key="10">
    <source>
        <dbReference type="Proteomes" id="UP001159363"/>
    </source>
</evidence>
<dbReference type="InterPro" id="IPR049079">
    <property type="entry name" value="Mov-10_helical"/>
</dbReference>